<feature type="signal peptide" evidence="5">
    <location>
        <begin position="1"/>
        <end position="29"/>
    </location>
</feature>
<dbReference type="Pfam" id="PF22422">
    <property type="entry name" value="MGH1-like_GH"/>
    <property type="match status" value="1"/>
</dbReference>
<accession>A0A9W7L189</accession>
<evidence type="ECO:0000259" key="6">
    <source>
        <dbReference type="Pfam" id="PF22422"/>
    </source>
</evidence>
<dbReference type="InterPro" id="IPR008928">
    <property type="entry name" value="6-hairpin_glycosidase_sf"/>
</dbReference>
<dbReference type="AlphaFoldDB" id="A0A9W7L189"/>
<sequence length="450" mass="49746">MNPTTRQPAMRRVLPLLLSLSALFLPAQARSIFQPPNPLLLSSTELDDLEFVKTYIEANANNTFREPSGVLSHPYLVPSGPYDQCWDWDSVFTGTALLSLGSAPYLAGSMKNFFEATGPTGDVTICLDPSDPNPSCSSDPSDNPAVAAHAKPLLIQGALIAARYTGDYSQFLEYKDKMELLLDYWDRERKDEETNLYVWHDQMESGADNLVTSPCPSSRSGCWVEKDCGNSLSSADLMTELYREHKAFAAFLQEWGDQGASDKIDKHLQIAESIRDAMNTHLWNKDKGSYIAYNVTSRTPILNDVYLLAFPLFGDDVCSTAQAQAVASRIFMDDMMGEWGVRSTSSNDPSYNNDNLITPYSNWQGPVWANANAIIGYGLLDNGYKEKALDLAKRTIAVMAEDLRNSGTWHECWDSEGGGGGLAAEGFLSWNTLGYRLVDDIVSGKNPFKI</sequence>
<dbReference type="Proteomes" id="UP001165065">
    <property type="component" value="Unassembled WGS sequence"/>
</dbReference>
<protein>
    <recommendedName>
        <fullName evidence="2">alpha,alpha-trehalase</fullName>
        <ecNumber evidence="2">3.2.1.28</ecNumber>
    </recommendedName>
    <alternativeName>
        <fullName evidence="3">Alpha,alpha-trehalase</fullName>
    </alternativeName>
    <alternativeName>
        <fullName evidence="4">Alpha,alpha-trehalose glucohydrolase</fullName>
    </alternativeName>
</protein>
<proteinExistence type="inferred from homology"/>
<dbReference type="Gene3D" id="1.50.10.10">
    <property type="match status" value="1"/>
</dbReference>
<evidence type="ECO:0000256" key="1">
    <source>
        <dbReference type="ARBA" id="ARBA00005615"/>
    </source>
</evidence>
<dbReference type="GO" id="GO:0004555">
    <property type="term" value="F:alpha,alpha-trehalase activity"/>
    <property type="evidence" value="ECO:0007669"/>
    <property type="project" value="UniProtKB-EC"/>
</dbReference>
<dbReference type="InterPro" id="IPR012341">
    <property type="entry name" value="6hp_glycosidase-like_sf"/>
</dbReference>
<evidence type="ECO:0000313" key="7">
    <source>
        <dbReference type="EMBL" id="GMI21239.1"/>
    </source>
</evidence>
<reference evidence="8" key="1">
    <citation type="journal article" date="2023" name="Commun. Biol.">
        <title>Genome analysis of Parmales, the sister group of diatoms, reveals the evolutionary specialization of diatoms from phago-mixotrophs to photoautotrophs.</title>
        <authorList>
            <person name="Ban H."/>
            <person name="Sato S."/>
            <person name="Yoshikawa S."/>
            <person name="Yamada K."/>
            <person name="Nakamura Y."/>
            <person name="Ichinomiya M."/>
            <person name="Sato N."/>
            <person name="Blanc-Mathieu R."/>
            <person name="Endo H."/>
            <person name="Kuwata A."/>
            <person name="Ogata H."/>
        </authorList>
    </citation>
    <scope>NUCLEOTIDE SEQUENCE [LARGE SCALE GENOMIC DNA]</scope>
</reference>
<dbReference type="InterPro" id="IPR054491">
    <property type="entry name" value="MGH1-like_GH"/>
</dbReference>
<dbReference type="GO" id="GO:0005993">
    <property type="term" value="P:trehalose catabolic process"/>
    <property type="evidence" value="ECO:0007669"/>
    <property type="project" value="TreeGrafter"/>
</dbReference>
<keyword evidence="5" id="KW-0732">Signal</keyword>
<dbReference type="OrthoDB" id="410058at2759"/>
<evidence type="ECO:0000256" key="2">
    <source>
        <dbReference type="ARBA" id="ARBA00012757"/>
    </source>
</evidence>
<evidence type="ECO:0000256" key="3">
    <source>
        <dbReference type="ARBA" id="ARBA00030473"/>
    </source>
</evidence>
<organism evidence="7 8">
    <name type="scientific">Triparma columacea</name>
    <dbReference type="NCBI Taxonomy" id="722753"/>
    <lineage>
        <taxon>Eukaryota</taxon>
        <taxon>Sar</taxon>
        <taxon>Stramenopiles</taxon>
        <taxon>Ochrophyta</taxon>
        <taxon>Bolidophyceae</taxon>
        <taxon>Parmales</taxon>
        <taxon>Triparmaceae</taxon>
        <taxon>Triparma</taxon>
    </lineage>
</organism>
<comment type="caution">
    <text evidence="7">The sequence shown here is derived from an EMBL/GenBank/DDBJ whole genome shotgun (WGS) entry which is preliminary data.</text>
</comment>
<dbReference type="InterPro" id="IPR001661">
    <property type="entry name" value="Glyco_hydro_37"/>
</dbReference>
<feature type="domain" description="Mannosylglycerate hydrolase MGH1-like glycoside hydrolase" evidence="6">
    <location>
        <begin position="82"/>
        <end position="419"/>
    </location>
</feature>
<name>A0A9W7L189_9STRA</name>
<keyword evidence="8" id="KW-1185">Reference proteome</keyword>
<evidence type="ECO:0000256" key="5">
    <source>
        <dbReference type="SAM" id="SignalP"/>
    </source>
</evidence>
<gene>
    <name evidence="7" type="ORF">TrCOL_g1910</name>
</gene>
<comment type="similarity">
    <text evidence="1">Belongs to the glycosyl hydrolase 37 family.</text>
</comment>
<evidence type="ECO:0000313" key="8">
    <source>
        <dbReference type="Proteomes" id="UP001165065"/>
    </source>
</evidence>
<dbReference type="SUPFAM" id="SSF48208">
    <property type="entry name" value="Six-hairpin glycosidases"/>
    <property type="match status" value="1"/>
</dbReference>
<dbReference type="EC" id="3.2.1.28" evidence="2"/>
<evidence type="ECO:0000256" key="4">
    <source>
        <dbReference type="ARBA" id="ARBA00031637"/>
    </source>
</evidence>
<feature type="chain" id="PRO_5040933142" description="alpha,alpha-trehalase" evidence="5">
    <location>
        <begin position="30"/>
        <end position="450"/>
    </location>
</feature>
<dbReference type="EMBL" id="BRYA01000527">
    <property type="protein sequence ID" value="GMI21239.1"/>
    <property type="molecule type" value="Genomic_DNA"/>
</dbReference>
<dbReference type="PANTHER" id="PTHR23403:SF1">
    <property type="entry name" value="TREHALASE"/>
    <property type="match status" value="1"/>
</dbReference>
<dbReference type="PANTHER" id="PTHR23403">
    <property type="entry name" value="TREHALASE"/>
    <property type="match status" value="1"/>
</dbReference>